<gene>
    <name evidence="3" type="ORF">GA0070621_0991</name>
</gene>
<evidence type="ECO:0000256" key="1">
    <source>
        <dbReference type="SAM" id="MobiDB-lite"/>
    </source>
</evidence>
<evidence type="ECO:0000259" key="2">
    <source>
        <dbReference type="Pfam" id="PF06634"/>
    </source>
</evidence>
<evidence type="ECO:0000313" key="3">
    <source>
        <dbReference type="EMBL" id="SBT40542.1"/>
    </source>
</evidence>
<accession>A0A1A8Z9K7</accession>
<feature type="region of interest" description="Disordered" evidence="1">
    <location>
        <begin position="918"/>
        <end position="937"/>
    </location>
</feature>
<evidence type="ECO:0000313" key="4">
    <source>
        <dbReference type="Proteomes" id="UP000198765"/>
    </source>
</evidence>
<keyword evidence="3" id="KW-0808">Transferase</keyword>
<protein>
    <submittedName>
        <fullName evidence="3">Putative DNA methylase</fullName>
    </submittedName>
</protein>
<sequence>MKRKLIEVALPLETINRESAREKSIRHGHPSTLHLWWARRPLAAARAVLFAQLVDDPSSRPDKFPTEEARRAERERLHKIIERLVVWENIRDERLLAEARAEILQSCDGNPPPILDPFAGGGTIPLEAQRLGLKAHASDLNPVAVLINKALIEIPPKFRDRQPVFPGLAESEIRAWKGAAGLAADIRAYGGWMRNEAQKRIGHLYPKVKRSDGSQATVIAWIWARTVTCPNPACGIEMPLVRSWWLGKKKGKEAYVVPSIVRDPSHSSGLRVVFKIASDQVGAPSSSNDGTMIRGNAKCVACDATAPNQYIRDQATSIGLGARLMAVVAEGSRQRTYLAPIVEHEEAAHVPRPVDVPDQPVPFPNHDVDRLPMYGMPRWSDAFTNRQLVALTTFGDLVSEARELVLRDALKAGIAEGERLESGGTGAAAYADSVASYLAMALSRTLNKSTSICTWDSSAKMEAVRGLFARQVIPMAWDFAEANVLGSSSGNYGEDLEWVARSIDRLPTFGFQGHASQGDASTRDYQGALIHTDPPYYDNIGYSDLSDFFYVWLRRSLRSIHPQLLSTMLVPKAEELVANPYRHNGKDGAKQFFENGFRNVFANARKSANADYPITVWYAFKQSDASDEGTASSGWETLLDGMIRSGWAITATWPNRSELSNRMIASGTNALASSIVLALRPRSDEAPTTDRRGLISALQAELPDALRKLQQGAIAPVDLPQAAIGPGMAVFSRYSKVLEPDGSQMTVRSALARINEILDQVLSEQEGDFDATTRFAIAWYRQHGYNTGTFGDADNLARARNTSVERMDRDAILTSRAGKVTLIKPADTPADYDVLADEHTSTWEVLHHTIRILETEGVPAAGAFLATAQSRPDGAVDPDLVKELAFLLFSIAEKNGWAKDAISFNAVAQSWGDVVDASKAAPKPHEQGEFDFSQEDD</sequence>
<dbReference type="RefSeq" id="WP_091191941.1">
    <property type="nucleotide sequence ID" value="NZ_LT594324.1"/>
</dbReference>
<proteinExistence type="predicted"/>
<dbReference type="EMBL" id="LT594324">
    <property type="protein sequence ID" value="SBT40542.1"/>
    <property type="molecule type" value="Genomic_DNA"/>
</dbReference>
<keyword evidence="3" id="KW-0489">Methyltransferase</keyword>
<name>A0A1A8Z9K7_9ACTN</name>
<dbReference type="SUPFAM" id="SSF53335">
    <property type="entry name" value="S-adenosyl-L-methionine-dependent methyltransferases"/>
    <property type="match status" value="1"/>
</dbReference>
<dbReference type="GO" id="GO:0008168">
    <property type="term" value="F:methyltransferase activity"/>
    <property type="evidence" value="ECO:0007669"/>
    <property type="project" value="UniProtKB-KW"/>
</dbReference>
<reference evidence="3 4" key="1">
    <citation type="submission" date="2016-06" db="EMBL/GenBank/DDBJ databases">
        <authorList>
            <person name="Kjaerup R.B."/>
            <person name="Dalgaard T.S."/>
            <person name="Juul-Madsen H.R."/>
        </authorList>
    </citation>
    <scope>NUCLEOTIDE SEQUENCE [LARGE SCALE GENOMIC DNA]</scope>
    <source>
        <strain evidence="3 4">DSM 45248</strain>
    </source>
</reference>
<dbReference type="Gene3D" id="3.40.50.150">
    <property type="entry name" value="Vaccinia Virus protein VP39"/>
    <property type="match status" value="1"/>
</dbReference>
<dbReference type="InterPro" id="IPR009537">
    <property type="entry name" value="DUF1156"/>
</dbReference>
<dbReference type="PATRIC" id="fig|299146.4.peg.1017"/>
<dbReference type="Proteomes" id="UP000198765">
    <property type="component" value="Chromosome I"/>
</dbReference>
<keyword evidence="4" id="KW-1185">Reference proteome</keyword>
<dbReference type="GO" id="GO:0032259">
    <property type="term" value="P:methylation"/>
    <property type="evidence" value="ECO:0007669"/>
    <property type="project" value="UniProtKB-KW"/>
</dbReference>
<dbReference type="AlphaFoldDB" id="A0A1A8Z9K7"/>
<organism evidence="3 4">
    <name type="scientific">Micromonospora narathiwatensis</name>
    <dbReference type="NCBI Taxonomy" id="299146"/>
    <lineage>
        <taxon>Bacteria</taxon>
        <taxon>Bacillati</taxon>
        <taxon>Actinomycetota</taxon>
        <taxon>Actinomycetes</taxon>
        <taxon>Micromonosporales</taxon>
        <taxon>Micromonosporaceae</taxon>
        <taxon>Micromonospora</taxon>
    </lineage>
</organism>
<dbReference type="Pfam" id="PF06634">
    <property type="entry name" value="DUF1156"/>
    <property type="match status" value="1"/>
</dbReference>
<dbReference type="InterPro" id="IPR029063">
    <property type="entry name" value="SAM-dependent_MTases_sf"/>
</dbReference>
<dbReference type="OrthoDB" id="3197274at2"/>
<feature type="domain" description="DUF1156" evidence="2">
    <location>
        <begin position="9"/>
        <end position="80"/>
    </location>
</feature>
<dbReference type="REBASE" id="155585">
    <property type="entry name" value="M.Mna45248ORF991P"/>
</dbReference>